<sequence>MKVLSVSQLFPCVLFLTILFAWPATESATSPVTMRADLTHADSGRGFTRRELLSRMAARSKARVASLHSSASPGAVTAPVARGTVGRDDISSEYLIHVSIGTPRPQRVALELDTGSDLIWTQCACVDCFDQPFPVLNTSASRTLRDVSCSDPLCTRGGLPLSRCAVKDNFCSYAYYYGDGSVTMGKIVEDTFTFKAPHNKCGTVATVSNLHFGCGMDNKGTFISNESGIAGFGRGPMSLPSQLKVHRFFHCLTTIVESGTSPVFLGTPDNLEAHVTGPIQSTPFVPNIGSALSSFYYLSLKGITVGKTRLPFDASAFALKRDGSGGTIIDSGTSITILQRAMFRSLRQAFVS</sequence>
<keyword evidence="3" id="KW-0064">Aspartyl protease</keyword>
<dbReference type="Pfam" id="PF14543">
    <property type="entry name" value="TAXi_N"/>
    <property type="match status" value="1"/>
</dbReference>
<dbReference type="SMR" id="A0A3B6SAN0"/>
<proteinExistence type="inferred from homology"/>
<protein>
    <recommendedName>
        <fullName evidence="7">Peptidase A1 domain-containing protein</fullName>
    </recommendedName>
</protein>
<dbReference type="Gramene" id="TraesSYM5B03G02929760.1">
    <property type="protein sequence ID" value="TraesSYM5B03G02929760.1.CDS1"/>
    <property type="gene ID" value="TraesSYM5B03G02929760"/>
</dbReference>
<dbReference type="Gramene" id="TraesCS7B02G073500.1">
    <property type="protein sequence ID" value="TraesCS7B02G073500.1.cds1"/>
    <property type="gene ID" value="TraesCS7B02G073500"/>
</dbReference>
<dbReference type="Gramene" id="TraesMAC7B03G04067720.1">
    <property type="protein sequence ID" value="TraesMAC7B03G04067720.1.CDS1"/>
    <property type="gene ID" value="TraesMAC7B03G04067720"/>
</dbReference>
<dbReference type="InterPro" id="IPR032799">
    <property type="entry name" value="TAXi_C"/>
</dbReference>
<keyword evidence="2" id="KW-0645">Protease</keyword>
<keyword evidence="6" id="KW-0732">Signal</keyword>
<dbReference type="Gramene" id="TraesROB_scaffold_039800_01G000100.1">
    <property type="protein sequence ID" value="TraesROB_scaffold_039800_01G000100.1"/>
    <property type="gene ID" value="TraesROB_scaffold_039800_01G000100"/>
</dbReference>
<dbReference type="Proteomes" id="UP000019116">
    <property type="component" value="Chromosome 7B"/>
</dbReference>
<dbReference type="GO" id="GO:0005576">
    <property type="term" value="C:extracellular region"/>
    <property type="evidence" value="ECO:0000318"/>
    <property type="project" value="GO_Central"/>
</dbReference>
<dbReference type="PANTHER" id="PTHR47967:SF35">
    <property type="entry name" value="PEPTIDASE A1 DOMAIN-CONTAINING PROTEIN"/>
    <property type="match status" value="1"/>
</dbReference>
<dbReference type="Pfam" id="PF14541">
    <property type="entry name" value="TAXi_C"/>
    <property type="match status" value="1"/>
</dbReference>
<name>A0A3B6SAN0_WHEAT</name>
<keyword evidence="5" id="KW-0325">Glycoprotein</keyword>
<dbReference type="InterPro" id="IPR051708">
    <property type="entry name" value="Plant_Aspart_Prot_A1"/>
</dbReference>
<dbReference type="Gramene" id="TraesWEE_scaffold_099419_01G000100.1">
    <property type="protein sequence ID" value="TraesWEE_scaffold_099419_01G000100.1"/>
    <property type="gene ID" value="TraesWEE_scaffold_099419_01G000100"/>
</dbReference>
<dbReference type="SUPFAM" id="SSF50630">
    <property type="entry name" value="Acid proteases"/>
    <property type="match status" value="1"/>
</dbReference>
<reference evidence="8" key="2">
    <citation type="submission" date="2018-10" db="UniProtKB">
        <authorList>
            <consortium name="EnsemblPlants"/>
        </authorList>
    </citation>
    <scope>IDENTIFICATION</scope>
</reference>
<reference evidence="8" key="1">
    <citation type="submission" date="2018-08" db="EMBL/GenBank/DDBJ databases">
        <authorList>
            <person name="Rossello M."/>
        </authorList>
    </citation>
    <scope>NUCLEOTIDE SEQUENCE [LARGE SCALE GENOMIC DNA]</scope>
    <source>
        <strain evidence="8">cv. Chinese Spring</strain>
    </source>
</reference>
<dbReference type="Gramene" id="TraesLAC7B03G04024810.1">
    <property type="protein sequence ID" value="TraesLAC7B03G04024810.1.CDS1"/>
    <property type="gene ID" value="TraesLAC7B03G04024810"/>
</dbReference>
<dbReference type="PROSITE" id="PS51767">
    <property type="entry name" value="PEPTIDASE_A1"/>
    <property type="match status" value="1"/>
</dbReference>
<evidence type="ECO:0000256" key="3">
    <source>
        <dbReference type="ARBA" id="ARBA00022750"/>
    </source>
</evidence>
<dbReference type="Gramene" id="TraesCLE_scaffold_102244_01G000100.1">
    <property type="protein sequence ID" value="TraesCLE_scaffold_102244_01G000100.1"/>
    <property type="gene ID" value="TraesCLE_scaffold_102244_01G000100"/>
</dbReference>
<evidence type="ECO:0000256" key="4">
    <source>
        <dbReference type="ARBA" id="ARBA00022801"/>
    </source>
</evidence>
<feature type="signal peptide" evidence="6">
    <location>
        <begin position="1"/>
        <end position="27"/>
    </location>
</feature>
<evidence type="ECO:0000256" key="1">
    <source>
        <dbReference type="ARBA" id="ARBA00007447"/>
    </source>
</evidence>
<dbReference type="OrthoDB" id="660550at2759"/>
<dbReference type="AlphaFoldDB" id="A0A3B6SAN0"/>
<comment type="similarity">
    <text evidence="1">Belongs to the peptidase A1 family.</text>
</comment>
<dbReference type="STRING" id="4565.A0A3B6SAN0"/>
<dbReference type="EnsemblPlants" id="TraesCS7B02G073500.1">
    <property type="protein sequence ID" value="TraesCS7B02G073500.1.cds1"/>
    <property type="gene ID" value="TraesCS7B02G073500"/>
</dbReference>
<dbReference type="Gramene" id="TraesCS7B03G0199300.1">
    <property type="protein sequence ID" value="TraesCS7B03G0199300.1.CDS1"/>
    <property type="gene ID" value="TraesCS7B03G0199300"/>
</dbReference>
<feature type="chain" id="PRO_5043180607" description="Peptidase A1 domain-containing protein" evidence="6">
    <location>
        <begin position="28"/>
        <end position="352"/>
    </location>
</feature>
<accession>A0A3B6SAN0</accession>
<evidence type="ECO:0000313" key="9">
    <source>
        <dbReference type="Proteomes" id="UP000019116"/>
    </source>
</evidence>
<keyword evidence="4" id="KW-0378">Hydrolase</keyword>
<dbReference type="InterPro" id="IPR032861">
    <property type="entry name" value="TAXi_N"/>
</dbReference>
<evidence type="ECO:0000256" key="6">
    <source>
        <dbReference type="SAM" id="SignalP"/>
    </source>
</evidence>
<feature type="domain" description="Peptidase A1" evidence="7">
    <location>
        <begin position="94"/>
        <end position="352"/>
    </location>
</feature>
<dbReference type="InterPro" id="IPR034161">
    <property type="entry name" value="Pepsin-like_plant"/>
</dbReference>
<dbReference type="Gramene" id="TraesKAR7B01G0059040.1">
    <property type="protein sequence ID" value="cds.TraesKAR7B01G0059040.1"/>
    <property type="gene ID" value="TraesKAR7B01G0059040"/>
</dbReference>
<evidence type="ECO:0000256" key="2">
    <source>
        <dbReference type="ARBA" id="ARBA00022670"/>
    </source>
</evidence>
<dbReference type="GeneID" id="123161111"/>
<dbReference type="GO" id="GO:0006508">
    <property type="term" value="P:proteolysis"/>
    <property type="evidence" value="ECO:0007669"/>
    <property type="project" value="UniProtKB-KW"/>
</dbReference>
<dbReference type="Gene3D" id="2.40.70.10">
    <property type="entry name" value="Acid Proteases"/>
    <property type="match status" value="2"/>
</dbReference>
<dbReference type="PANTHER" id="PTHR47967">
    <property type="entry name" value="OS07G0603500 PROTEIN-RELATED"/>
    <property type="match status" value="1"/>
</dbReference>
<dbReference type="Gramene" id="TraesLDM7B03G04076060.1">
    <property type="protein sequence ID" value="TraesLDM7B03G04076060.1.CDS1"/>
    <property type="gene ID" value="TraesLDM7B03G04076060"/>
</dbReference>
<keyword evidence="9" id="KW-1185">Reference proteome</keyword>
<evidence type="ECO:0000259" key="7">
    <source>
        <dbReference type="PROSITE" id="PS51767"/>
    </source>
</evidence>
<evidence type="ECO:0000256" key="5">
    <source>
        <dbReference type="ARBA" id="ARBA00023180"/>
    </source>
</evidence>
<dbReference type="RefSeq" id="XP_044434896.1">
    <property type="nucleotide sequence ID" value="XM_044578961.1"/>
</dbReference>
<dbReference type="GO" id="GO:0004190">
    <property type="term" value="F:aspartic-type endopeptidase activity"/>
    <property type="evidence" value="ECO:0000318"/>
    <property type="project" value="GO_Central"/>
</dbReference>
<dbReference type="InterPro" id="IPR033121">
    <property type="entry name" value="PEPTIDASE_A1"/>
</dbReference>
<dbReference type="Gramene" id="TraesCAD_scaffold_025549_01G000100.1">
    <property type="protein sequence ID" value="TraesCAD_scaffold_025549_01G000100.1"/>
    <property type="gene ID" value="TraesCAD_scaffold_025549_01G000100"/>
</dbReference>
<gene>
    <name evidence="8" type="primary">LOC123161111</name>
</gene>
<dbReference type="InterPro" id="IPR021109">
    <property type="entry name" value="Peptidase_aspartic_dom_sf"/>
</dbReference>
<evidence type="ECO:0000313" key="8">
    <source>
        <dbReference type="EnsemblPlants" id="TraesCS7B02G073500.1.cds1"/>
    </source>
</evidence>
<dbReference type="CDD" id="cd05476">
    <property type="entry name" value="pepsin_A_like_plant"/>
    <property type="match status" value="1"/>
</dbReference>
<organism evidence="8">
    <name type="scientific">Triticum aestivum</name>
    <name type="common">Wheat</name>
    <dbReference type="NCBI Taxonomy" id="4565"/>
    <lineage>
        <taxon>Eukaryota</taxon>
        <taxon>Viridiplantae</taxon>
        <taxon>Streptophyta</taxon>
        <taxon>Embryophyta</taxon>
        <taxon>Tracheophyta</taxon>
        <taxon>Spermatophyta</taxon>
        <taxon>Magnoliopsida</taxon>
        <taxon>Liliopsida</taxon>
        <taxon>Poales</taxon>
        <taxon>Poaceae</taxon>
        <taxon>BOP clade</taxon>
        <taxon>Pooideae</taxon>
        <taxon>Triticodae</taxon>
        <taxon>Triticeae</taxon>
        <taxon>Triticinae</taxon>
        <taxon>Triticum</taxon>
    </lineage>
</organism>